<protein>
    <submittedName>
        <fullName evidence="1">Uncharacterized protein</fullName>
    </submittedName>
</protein>
<gene>
    <name evidence="1" type="ORF">E5S67_01259</name>
</gene>
<comment type="caution">
    <text evidence="1">The sequence shown here is derived from an EMBL/GenBank/DDBJ whole genome shotgun (WGS) entry which is preliminary data.</text>
</comment>
<organism evidence="1 2">
    <name type="scientific">Microcoleus asticus IPMA8</name>
    <dbReference type="NCBI Taxonomy" id="2563858"/>
    <lineage>
        <taxon>Bacteria</taxon>
        <taxon>Bacillati</taxon>
        <taxon>Cyanobacteriota</taxon>
        <taxon>Cyanophyceae</taxon>
        <taxon>Oscillatoriophycideae</taxon>
        <taxon>Oscillatoriales</taxon>
        <taxon>Microcoleaceae</taxon>
        <taxon>Microcoleus</taxon>
        <taxon>Microcoleus asticus</taxon>
    </lineage>
</organism>
<dbReference type="Proteomes" id="UP000702425">
    <property type="component" value="Unassembled WGS sequence"/>
</dbReference>
<dbReference type="RefSeq" id="WP_172186215.1">
    <property type="nucleotide sequence ID" value="NZ_CAWPPK010000068.1"/>
</dbReference>
<name>A0ABX2CVF0_9CYAN</name>
<reference evidence="1 2" key="1">
    <citation type="journal article" date="2020" name="Sci. Rep.">
        <title>A novel cyanobacterial geosmin producer, revising GeoA distribution and dispersion patterns in Bacteria.</title>
        <authorList>
            <person name="Churro C."/>
            <person name="Semedo-Aguiar A.P."/>
            <person name="Silva A.D."/>
            <person name="Pereira-Leal J.B."/>
            <person name="Leite R.B."/>
        </authorList>
    </citation>
    <scope>NUCLEOTIDE SEQUENCE [LARGE SCALE GENOMIC DNA]</scope>
    <source>
        <strain evidence="1 2">IPMA8</strain>
    </source>
</reference>
<sequence>MFIKQISLNADKLIDFQQWKKANGDDFSLWDYLFGAANIEIAIAFTKLFWPDFVEHEGGIFLSEAFNSQIYEQWKIELGNDVAAIEQVMNHQHIDDILPGAENASTENLLYLGQALAQMWESRLKLLYPQRRFQVKCDRDEHTVVVTFFQDN</sequence>
<accession>A0ABX2CVF0</accession>
<proteinExistence type="predicted"/>
<evidence type="ECO:0000313" key="1">
    <source>
        <dbReference type="EMBL" id="NQE33540.1"/>
    </source>
</evidence>
<dbReference type="EMBL" id="SRRZ01000016">
    <property type="protein sequence ID" value="NQE33540.1"/>
    <property type="molecule type" value="Genomic_DNA"/>
</dbReference>
<keyword evidence="2" id="KW-1185">Reference proteome</keyword>
<evidence type="ECO:0000313" key="2">
    <source>
        <dbReference type="Proteomes" id="UP000702425"/>
    </source>
</evidence>